<feature type="signal peptide" evidence="2">
    <location>
        <begin position="1"/>
        <end position="20"/>
    </location>
</feature>
<gene>
    <name evidence="3" type="ORF">MACH26_12090</name>
</gene>
<keyword evidence="4" id="KW-1185">Reference proteome</keyword>
<dbReference type="AlphaFoldDB" id="A0AA48KPQ0"/>
<evidence type="ECO:0000256" key="1">
    <source>
        <dbReference type="SAM" id="MobiDB-lite"/>
    </source>
</evidence>
<dbReference type="SUPFAM" id="SSF56935">
    <property type="entry name" value="Porins"/>
    <property type="match status" value="1"/>
</dbReference>
<dbReference type="Gene3D" id="2.40.128.130">
    <property type="entry name" value="Autotransporter beta-domain"/>
    <property type="match status" value="1"/>
</dbReference>
<evidence type="ECO:0000313" key="4">
    <source>
        <dbReference type="Proteomes" id="UP001333710"/>
    </source>
</evidence>
<evidence type="ECO:0000256" key="2">
    <source>
        <dbReference type="SAM" id="SignalP"/>
    </source>
</evidence>
<dbReference type="EMBL" id="AP027272">
    <property type="protein sequence ID" value="BDX05688.1"/>
    <property type="molecule type" value="Genomic_DNA"/>
</dbReference>
<keyword evidence="2" id="KW-0732">Signal</keyword>
<name>A0AA48KPQ0_9ALTE</name>
<feature type="compositionally biased region" description="Polar residues" evidence="1">
    <location>
        <begin position="223"/>
        <end position="233"/>
    </location>
</feature>
<sequence>MNTKQFVTLAVLTFSSGSHASSVYLGIETSDTHVFLGDESHTLTPTGPSIAFNYDLDDNWGVNFDYARLNTTKQIAEPVAIDFESESWGAGVSYYSERWSAYYQFSNYDDQQLTDDSGPAPSSNSETDSVTHSIGASYYWLLDGDWQISNSLGLHYSDWEQTLTEIHDEPEPPPMTVLDPGSATLLSASLGVNKALTLSEDSDLNVGFYVSWNEVLESDTDTSDVSNEPNRSNPPDRDQNRNNFVASGSESYGLLSAYIAVDFAQNWTVDLDTSVDFGIDDSSQSWRLSVGYQF</sequence>
<proteinExistence type="predicted"/>
<dbReference type="Proteomes" id="UP001333710">
    <property type="component" value="Chromosome"/>
</dbReference>
<protein>
    <recommendedName>
        <fullName evidence="5">Outer membrane protein beta-barrel domain-containing protein</fullName>
    </recommendedName>
</protein>
<feature type="region of interest" description="Disordered" evidence="1">
    <location>
        <begin position="219"/>
        <end position="242"/>
    </location>
</feature>
<organism evidence="3 4">
    <name type="scientific">Planctobacterium marinum</name>
    <dbReference type="NCBI Taxonomy" id="1631968"/>
    <lineage>
        <taxon>Bacteria</taxon>
        <taxon>Pseudomonadati</taxon>
        <taxon>Pseudomonadota</taxon>
        <taxon>Gammaproteobacteria</taxon>
        <taxon>Alteromonadales</taxon>
        <taxon>Alteromonadaceae</taxon>
        <taxon>Planctobacterium</taxon>
    </lineage>
</organism>
<accession>A0AA48KPQ0</accession>
<feature type="chain" id="PRO_5041239089" description="Outer membrane protein beta-barrel domain-containing protein" evidence="2">
    <location>
        <begin position="21"/>
        <end position="294"/>
    </location>
</feature>
<evidence type="ECO:0008006" key="5">
    <source>
        <dbReference type="Google" id="ProtNLM"/>
    </source>
</evidence>
<dbReference type="RefSeq" id="WP_338291676.1">
    <property type="nucleotide sequence ID" value="NZ_AP027272.1"/>
</dbReference>
<dbReference type="KEGG" id="pmaw:MACH26_12090"/>
<evidence type="ECO:0000313" key="3">
    <source>
        <dbReference type="EMBL" id="BDX05688.1"/>
    </source>
</evidence>
<reference evidence="3" key="1">
    <citation type="submission" date="2023-01" db="EMBL/GenBank/DDBJ databases">
        <title>Complete genome sequence of Planctobacterium marinum strain Dej080120_11.</title>
        <authorList>
            <person name="Ueki S."/>
            <person name="Maruyama F."/>
        </authorList>
    </citation>
    <scope>NUCLEOTIDE SEQUENCE</scope>
    <source>
        <strain evidence="3">Dej080120_11</strain>
    </source>
</reference>
<dbReference type="InterPro" id="IPR036709">
    <property type="entry name" value="Autotransporte_beta_dom_sf"/>
</dbReference>